<evidence type="ECO:0000313" key="5">
    <source>
        <dbReference type="EMBL" id="MER2491957.1"/>
    </source>
</evidence>
<evidence type="ECO:0000313" key="6">
    <source>
        <dbReference type="Proteomes" id="UP001467690"/>
    </source>
</evidence>
<keyword evidence="6" id="KW-1185">Reference proteome</keyword>
<dbReference type="PRINTS" id="PR00344">
    <property type="entry name" value="BCTRLSENSOR"/>
</dbReference>
<dbReference type="Pfam" id="PF02518">
    <property type="entry name" value="HATPase_c"/>
    <property type="match status" value="1"/>
</dbReference>
<evidence type="ECO:0000256" key="3">
    <source>
        <dbReference type="ARBA" id="ARBA00022553"/>
    </source>
</evidence>
<dbReference type="InterPro" id="IPR003594">
    <property type="entry name" value="HATPase_dom"/>
</dbReference>
<dbReference type="PANTHER" id="PTHR43102">
    <property type="entry name" value="SLR1143 PROTEIN"/>
    <property type="match status" value="1"/>
</dbReference>
<dbReference type="PANTHER" id="PTHR43102:SF2">
    <property type="entry name" value="GAF DOMAIN-CONTAINING PROTEIN"/>
    <property type="match status" value="1"/>
</dbReference>
<dbReference type="SMART" id="SM00065">
    <property type="entry name" value="GAF"/>
    <property type="match status" value="1"/>
</dbReference>
<dbReference type="GO" id="GO:0016301">
    <property type="term" value="F:kinase activity"/>
    <property type="evidence" value="ECO:0007669"/>
    <property type="project" value="UniProtKB-KW"/>
</dbReference>
<keyword evidence="5" id="KW-0808">Transferase</keyword>
<dbReference type="Pfam" id="PF01590">
    <property type="entry name" value="GAF"/>
    <property type="match status" value="1"/>
</dbReference>
<dbReference type="SMART" id="SM00388">
    <property type="entry name" value="HisKA"/>
    <property type="match status" value="1"/>
</dbReference>
<dbReference type="InterPro" id="IPR029016">
    <property type="entry name" value="GAF-like_dom_sf"/>
</dbReference>
<protein>
    <recommendedName>
        <fullName evidence="2">histidine kinase</fullName>
        <ecNumber evidence="2">2.7.13.3</ecNumber>
    </recommendedName>
</protein>
<dbReference type="SMART" id="SM00387">
    <property type="entry name" value="HATPase_c"/>
    <property type="match status" value="1"/>
</dbReference>
<evidence type="ECO:0000256" key="1">
    <source>
        <dbReference type="ARBA" id="ARBA00000085"/>
    </source>
</evidence>
<dbReference type="SUPFAM" id="SSF55874">
    <property type="entry name" value="ATPase domain of HSP90 chaperone/DNA topoisomerase II/histidine kinase"/>
    <property type="match status" value="1"/>
</dbReference>
<dbReference type="InterPro" id="IPR036097">
    <property type="entry name" value="HisK_dim/P_sf"/>
</dbReference>
<comment type="caution">
    <text evidence="5">The sequence shown here is derived from an EMBL/GenBank/DDBJ whole genome shotgun (WGS) entry which is preliminary data.</text>
</comment>
<dbReference type="SUPFAM" id="SSF55781">
    <property type="entry name" value="GAF domain-like"/>
    <property type="match status" value="1"/>
</dbReference>
<dbReference type="EMBL" id="JBELOE010000170">
    <property type="protein sequence ID" value="MER2491957.1"/>
    <property type="molecule type" value="Genomic_DNA"/>
</dbReference>
<name>A0ABV1RGA5_9ALTE</name>
<dbReference type="RefSeq" id="WP_350401506.1">
    <property type="nucleotide sequence ID" value="NZ_JBELOE010000170.1"/>
</dbReference>
<dbReference type="InterPro" id="IPR003661">
    <property type="entry name" value="HisK_dim/P_dom"/>
</dbReference>
<proteinExistence type="predicted"/>
<gene>
    <name evidence="5" type="ORF">ABS311_08675</name>
</gene>
<dbReference type="InterPro" id="IPR003018">
    <property type="entry name" value="GAF"/>
</dbReference>
<dbReference type="InterPro" id="IPR005467">
    <property type="entry name" value="His_kinase_dom"/>
</dbReference>
<dbReference type="Gene3D" id="3.30.565.10">
    <property type="entry name" value="Histidine kinase-like ATPase, C-terminal domain"/>
    <property type="match status" value="1"/>
</dbReference>
<dbReference type="PROSITE" id="PS50109">
    <property type="entry name" value="HIS_KIN"/>
    <property type="match status" value="1"/>
</dbReference>
<dbReference type="SUPFAM" id="SSF47384">
    <property type="entry name" value="Homodimeric domain of signal transducing histidine kinase"/>
    <property type="match status" value="1"/>
</dbReference>
<reference evidence="5 6" key="1">
    <citation type="submission" date="2024-06" db="EMBL/GenBank/DDBJ databases">
        <authorList>
            <person name="Chen R.Y."/>
        </authorList>
    </citation>
    <scope>NUCLEOTIDE SEQUENCE [LARGE SCALE GENOMIC DNA]</scope>
    <source>
        <strain evidence="5 6">D2</strain>
    </source>
</reference>
<dbReference type="Gene3D" id="1.10.287.130">
    <property type="match status" value="1"/>
</dbReference>
<evidence type="ECO:0000259" key="4">
    <source>
        <dbReference type="PROSITE" id="PS50109"/>
    </source>
</evidence>
<keyword evidence="5" id="KW-0418">Kinase</keyword>
<comment type="catalytic activity">
    <reaction evidence="1">
        <text>ATP + protein L-histidine = ADP + protein N-phospho-L-histidine.</text>
        <dbReference type="EC" id="2.7.13.3"/>
    </reaction>
</comment>
<accession>A0ABV1RGA5</accession>
<sequence length="403" mass="44804">MIVAPPCGNEDARLATLFSYDVLDTPAESAYDDLVSLASHICDKPIALISLIDARRQWFKAKVGLDATHTSKNIAFCSHAILQDDILEVPDTLEDERFFDNPLVTSEPKIRFYAGAPLITKQGYTLGTLCVIDKKPAKLSLDQKEALSALARQTVSQLELRLNNRKLDIANKQKNKLLQILSHDLRTAFGNIINLADMLQLIEKEQQQKTKHNYNTQHFLSLILRSSKLGLSLLENLLSWSLITDSEQLLHKKPLNVRAIMMEAINYLATNAKNKSLTVKTDFKQDAIFYSQENLFRSVIQNLLHNAIKFSPEGKDIWLLANELEGKLIITVADQGIGMSKEDCALLFGSGVTAKKGTAGEQGSGLGAQIIRDYVREHRGEIEVHSAVNNGTEITISLPLSNN</sequence>
<dbReference type="Gene3D" id="3.30.450.40">
    <property type="match status" value="1"/>
</dbReference>
<dbReference type="EC" id="2.7.13.3" evidence="2"/>
<dbReference type="InterPro" id="IPR004358">
    <property type="entry name" value="Sig_transdc_His_kin-like_C"/>
</dbReference>
<evidence type="ECO:0000256" key="2">
    <source>
        <dbReference type="ARBA" id="ARBA00012438"/>
    </source>
</evidence>
<dbReference type="Proteomes" id="UP001467690">
    <property type="component" value="Unassembled WGS sequence"/>
</dbReference>
<feature type="domain" description="Histidine kinase" evidence="4">
    <location>
        <begin position="180"/>
        <end position="402"/>
    </location>
</feature>
<keyword evidence="3" id="KW-0597">Phosphoprotein</keyword>
<dbReference type="InterPro" id="IPR036890">
    <property type="entry name" value="HATPase_C_sf"/>
</dbReference>
<organism evidence="5 6">
    <name type="scientific">Catenovulum sediminis</name>
    <dbReference type="NCBI Taxonomy" id="1740262"/>
    <lineage>
        <taxon>Bacteria</taxon>
        <taxon>Pseudomonadati</taxon>
        <taxon>Pseudomonadota</taxon>
        <taxon>Gammaproteobacteria</taxon>
        <taxon>Alteromonadales</taxon>
        <taxon>Alteromonadaceae</taxon>
        <taxon>Catenovulum</taxon>
    </lineage>
</organism>